<feature type="domain" description="Copper amine oxidase-like N-terminal" evidence="2">
    <location>
        <begin position="45"/>
        <end position="131"/>
    </location>
</feature>
<evidence type="ECO:0000256" key="1">
    <source>
        <dbReference type="SAM" id="SignalP"/>
    </source>
</evidence>
<gene>
    <name evidence="3" type="ORF">SAMN05660706_10876</name>
</gene>
<feature type="chain" id="PRO_5011796840" evidence="1">
    <location>
        <begin position="23"/>
        <end position="138"/>
    </location>
</feature>
<dbReference type="SUPFAM" id="SSF55383">
    <property type="entry name" value="Copper amine oxidase, domain N"/>
    <property type="match status" value="1"/>
</dbReference>
<dbReference type="Pfam" id="PF07833">
    <property type="entry name" value="Cu_amine_oxidN1"/>
    <property type="match status" value="1"/>
</dbReference>
<accession>A0A1I6DBU1</accession>
<evidence type="ECO:0000259" key="2">
    <source>
        <dbReference type="Pfam" id="PF07833"/>
    </source>
</evidence>
<sequence>MKSLLPVIMLAMLFCMPSGAMAADYDLLVNGAGLGTVTFSGGDPGQVPVPVRPVLEALGWQVGFDNQSKTVLLGRGTVFIKLPLHQRRFEINGRATAMRFPAVAENNKSYVPLAFFQRAAICRVNWDGQSQALDFNDK</sequence>
<keyword evidence="4" id="KW-1185">Reference proteome</keyword>
<dbReference type="Gene3D" id="3.30.457.10">
    <property type="entry name" value="Copper amine oxidase-like, N-terminal domain"/>
    <property type="match status" value="1"/>
</dbReference>
<feature type="signal peptide" evidence="1">
    <location>
        <begin position="1"/>
        <end position="22"/>
    </location>
</feature>
<keyword evidence="1" id="KW-0732">Signal</keyword>
<reference evidence="4" key="1">
    <citation type="submission" date="2016-10" db="EMBL/GenBank/DDBJ databases">
        <authorList>
            <person name="Varghese N."/>
            <person name="Submissions S."/>
        </authorList>
    </citation>
    <scope>NUCLEOTIDE SEQUENCE [LARGE SCALE GENOMIC DNA]</scope>
    <source>
        <strain evidence="4">DSM 3669</strain>
    </source>
</reference>
<proteinExistence type="predicted"/>
<dbReference type="RefSeq" id="WP_165608206.1">
    <property type="nucleotide sequence ID" value="NZ_FOYM01000008.1"/>
</dbReference>
<dbReference type="InterPro" id="IPR036582">
    <property type="entry name" value="Mao_N_sf"/>
</dbReference>
<dbReference type="AlphaFoldDB" id="A0A1I6DBU1"/>
<dbReference type="EMBL" id="FOYM01000008">
    <property type="protein sequence ID" value="SFR02831.1"/>
    <property type="molecule type" value="Genomic_DNA"/>
</dbReference>
<dbReference type="STRING" id="39060.SAMN05660706_10876"/>
<organism evidence="3 4">
    <name type="scientific">Desulfoscipio geothermicus DSM 3669</name>
    <dbReference type="NCBI Taxonomy" id="1121426"/>
    <lineage>
        <taxon>Bacteria</taxon>
        <taxon>Bacillati</taxon>
        <taxon>Bacillota</taxon>
        <taxon>Clostridia</taxon>
        <taxon>Eubacteriales</taxon>
        <taxon>Desulfallaceae</taxon>
        <taxon>Desulfoscipio</taxon>
    </lineage>
</organism>
<evidence type="ECO:0000313" key="3">
    <source>
        <dbReference type="EMBL" id="SFR02831.1"/>
    </source>
</evidence>
<dbReference type="InterPro" id="IPR012854">
    <property type="entry name" value="Cu_amine_oxidase-like_N"/>
</dbReference>
<protein>
    <submittedName>
        <fullName evidence="3">Copper amine oxidase N-terminal domain-containing protein</fullName>
    </submittedName>
</protein>
<evidence type="ECO:0000313" key="4">
    <source>
        <dbReference type="Proteomes" id="UP000199584"/>
    </source>
</evidence>
<dbReference type="Proteomes" id="UP000199584">
    <property type="component" value="Unassembled WGS sequence"/>
</dbReference>
<name>A0A1I6DBU1_9FIRM</name>